<evidence type="ECO:0000313" key="3">
    <source>
        <dbReference type="EnsemblPlants" id="KQJ90855"/>
    </source>
</evidence>
<dbReference type="Gene3D" id="3.90.180.10">
    <property type="entry name" value="Medium-chain alcohol dehydrogenases, catalytic domain"/>
    <property type="match status" value="1"/>
</dbReference>
<sequence>MQKHHGARALPKIVVAGSTLFRRAAAKFTAMPSSTSSSSSPSRTMRAVLYDKYGGGAEGLKHVEVPIPSPKKGELLLRMEAASINRVDWRFQQGKARPILPSKFPFTPVCELAGEVVELGSGVSGFAAGDKVIAVNFPGGGGLAEYAVVSASCAATRPPEVSATEGACLPIAAATALAALRTAGVGLDARGPPKNVLVTAASGGVGTFAVQLAKLSGKHHVTVTSGARNLGLVRALGANDALDYGTPEGAALRRAGPAGRKHDAVVHCAEGFPWSAFEPALADAGGVVVDLTARVASVAVAALQRVLFARKRLVPLLVSPKKEDMEVLLGLVRRGQIRVVIDSRYPLSRAHEGWAKSMGGHATGKIVVEMGVTEGARTRRTSSSHLFVPLNLL</sequence>
<dbReference type="EMBL" id="CM000883">
    <property type="protein sequence ID" value="KQJ90855.2"/>
    <property type="molecule type" value="Genomic_DNA"/>
</dbReference>
<dbReference type="FunCoup" id="A0A0Q3ETL3">
    <property type="interactions" value="470"/>
</dbReference>
<dbReference type="InterPro" id="IPR036291">
    <property type="entry name" value="NAD(P)-bd_dom_sf"/>
</dbReference>
<proteinExistence type="predicted"/>
<dbReference type="SUPFAM" id="SSF51735">
    <property type="entry name" value="NAD(P)-binding Rossmann-fold domains"/>
    <property type="match status" value="1"/>
</dbReference>
<dbReference type="RefSeq" id="XP_003576704.2">
    <property type="nucleotide sequence ID" value="XM_003576656.3"/>
</dbReference>
<dbReference type="Gene3D" id="3.40.50.720">
    <property type="entry name" value="NAD(P)-binding Rossmann-like Domain"/>
    <property type="match status" value="1"/>
</dbReference>
<gene>
    <name evidence="3" type="primary">LOC100841159</name>
    <name evidence="2" type="ORF">BRADI_4g34400v3</name>
</gene>
<dbReference type="AlphaFoldDB" id="A0A0Q3ETL3"/>
<dbReference type="InterPro" id="IPR052733">
    <property type="entry name" value="Chloroplast_QOR"/>
</dbReference>
<dbReference type="Pfam" id="PF08240">
    <property type="entry name" value="ADH_N"/>
    <property type="match status" value="1"/>
</dbReference>
<dbReference type="GeneID" id="100841159"/>
<dbReference type="InterPro" id="IPR020843">
    <property type="entry name" value="ER"/>
</dbReference>
<feature type="domain" description="Enoyl reductase (ER)" evidence="1">
    <location>
        <begin position="55"/>
        <end position="368"/>
    </location>
</feature>
<dbReference type="Pfam" id="PF13602">
    <property type="entry name" value="ADH_zinc_N_2"/>
    <property type="match status" value="1"/>
</dbReference>
<dbReference type="ExpressionAtlas" id="A0A0Q3ETL3">
    <property type="expression patterns" value="baseline and differential"/>
</dbReference>
<accession>A0A0Q3ETL3</accession>
<dbReference type="InterPro" id="IPR013154">
    <property type="entry name" value="ADH-like_N"/>
</dbReference>
<reference evidence="2 3" key="1">
    <citation type="journal article" date="2010" name="Nature">
        <title>Genome sequencing and analysis of the model grass Brachypodium distachyon.</title>
        <authorList>
            <consortium name="International Brachypodium Initiative"/>
        </authorList>
    </citation>
    <scope>NUCLEOTIDE SEQUENCE [LARGE SCALE GENOMIC DNA]</scope>
    <source>
        <strain evidence="2 3">Bd21</strain>
    </source>
</reference>
<dbReference type="KEGG" id="bdi:100841159"/>
<dbReference type="InterPro" id="IPR011032">
    <property type="entry name" value="GroES-like_sf"/>
</dbReference>
<dbReference type="CDD" id="cd08267">
    <property type="entry name" value="MDR1"/>
    <property type="match status" value="1"/>
</dbReference>
<protein>
    <recommendedName>
        <fullName evidence="1">Enoyl reductase (ER) domain-containing protein</fullName>
    </recommendedName>
</protein>
<dbReference type="GO" id="GO:0016491">
    <property type="term" value="F:oxidoreductase activity"/>
    <property type="evidence" value="ECO:0007669"/>
    <property type="project" value="InterPro"/>
</dbReference>
<dbReference type="OrthoDB" id="48317at2759"/>
<dbReference type="SUPFAM" id="SSF50129">
    <property type="entry name" value="GroES-like"/>
    <property type="match status" value="1"/>
</dbReference>
<reference evidence="2" key="2">
    <citation type="submission" date="2017-06" db="EMBL/GenBank/DDBJ databases">
        <title>WGS assembly of Brachypodium distachyon.</title>
        <authorList>
            <consortium name="The International Brachypodium Initiative"/>
            <person name="Lucas S."/>
            <person name="Harmon-Smith M."/>
            <person name="Lail K."/>
            <person name="Tice H."/>
            <person name="Grimwood J."/>
            <person name="Bruce D."/>
            <person name="Barry K."/>
            <person name="Shu S."/>
            <person name="Lindquist E."/>
            <person name="Wang M."/>
            <person name="Pitluck S."/>
            <person name="Vogel J.P."/>
            <person name="Garvin D.F."/>
            <person name="Mockler T.C."/>
            <person name="Schmutz J."/>
            <person name="Rokhsar D."/>
            <person name="Bevan M.W."/>
        </authorList>
    </citation>
    <scope>NUCLEOTIDE SEQUENCE</scope>
    <source>
        <strain evidence="2">Bd21</strain>
    </source>
</reference>
<evidence type="ECO:0000313" key="4">
    <source>
        <dbReference type="Proteomes" id="UP000008810"/>
    </source>
</evidence>
<organism evidence="2">
    <name type="scientific">Brachypodium distachyon</name>
    <name type="common">Purple false brome</name>
    <name type="synonym">Trachynia distachya</name>
    <dbReference type="NCBI Taxonomy" id="15368"/>
    <lineage>
        <taxon>Eukaryota</taxon>
        <taxon>Viridiplantae</taxon>
        <taxon>Streptophyta</taxon>
        <taxon>Embryophyta</taxon>
        <taxon>Tracheophyta</taxon>
        <taxon>Spermatophyta</taxon>
        <taxon>Magnoliopsida</taxon>
        <taxon>Liliopsida</taxon>
        <taxon>Poales</taxon>
        <taxon>Poaceae</taxon>
        <taxon>BOP clade</taxon>
        <taxon>Pooideae</taxon>
        <taxon>Stipodae</taxon>
        <taxon>Brachypodieae</taxon>
        <taxon>Brachypodium</taxon>
    </lineage>
</organism>
<evidence type="ECO:0000259" key="1">
    <source>
        <dbReference type="SMART" id="SM00829"/>
    </source>
</evidence>
<name>A0A0Q3ETL3_BRADI</name>
<reference evidence="3" key="3">
    <citation type="submission" date="2018-08" db="UniProtKB">
        <authorList>
            <consortium name="EnsemblPlants"/>
        </authorList>
    </citation>
    <scope>IDENTIFICATION</scope>
    <source>
        <strain evidence="3">cv. Bd21</strain>
    </source>
</reference>
<dbReference type="SMART" id="SM00829">
    <property type="entry name" value="PKS_ER"/>
    <property type="match status" value="1"/>
</dbReference>
<dbReference type="PANTHER" id="PTHR44013:SF2">
    <property type="entry name" value="OS09G0502500 PROTEIN"/>
    <property type="match status" value="1"/>
</dbReference>
<dbReference type="Gramene" id="KQJ90855">
    <property type="protein sequence ID" value="KQJ90855"/>
    <property type="gene ID" value="BRADI_4g34400v3"/>
</dbReference>
<dbReference type="Proteomes" id="UP000008810">
    <property type="component" value="Chromosome 4"/>
</dbReference>
<evidence type="ECO:0000313" key="2">
    <source>
        <dbReference type="EMBL" id="KQJ90855.2"/>
    </source>
</evidence>
<keyword evidence="4" id="KW-1185">Reference proteome</keyword>
<dbReference type="PANTHER" id="PTHR44013">
    <property type="entry name" value="ZINC-TYPE ALCOHOL DEHYDROGENASE-LIKE PROTEIN C16A3.02C"/>
    <property type="match status" value="1"/>
</dbReference>
<dbReference type="EnsemblPlants" id="KQJ90855">
    <property type="protein sequence ID" value="KQJ90855"/>
    <property type="gene ID" value="BRADI_4g34400v3"/>
</dbReference>